<accession>A0A7S3SXT7</accession>
<gene>
    <name evidence="1" type="ORF">SACU0126_LOCUS19553</name>
</gene>
<organism evidence="1">
    <name type="scientific">Strombidinopsis acuminata</name>
    <dbReference type="NCBI Taxonomy" id="141414"/>
    <lineage>
        <taxon>Eukaryota</taxon>
        <taxon>Sar</taxon>
        <taxon>Alveolata</taxon>
        <taxon>Ciliophora</taxon>
        <taxon>Intramacronucleata</taxon>
        <taxon>Spirotrichea</taxon>
        <taxon>Choreotrichia</taxon>
        <taxon>Choreotrichida</taxon>
        <taxon>Strombidinopsidae</taxon>
        <taxon>Strombidinopsis</taxon>
    </lineage>
</organism>
<name>A0A7S3SXT7_9SPIT</name>
<proteinExistence type="predicted"/>
<evidence type="ECO:0000313" key="1">
    <source>
        <dbReference type="EMBL" id="CAE0567926.1"/>
    </source>
</evidence>
<protein>
    <submittedName>
        <fullName evidence="1">Uncharacterized protein</fullName>
    </submittedName>
</protein>
<sequence>MVKVLVNKKTNERKSFMLVDESKLKAQKQDNHEIYNYNMDKLEVEYDYETDQEQVTLSRKHLETDFFEAVKFSVVDCPMVLCGNLNNDIKNLKDKDFFN</sequence>
<dbReference type="EMBL" id="HBIQ01061506">
    <property type="protein sequence ID" value="CAE0567926.1"/>
    <property type="molecule type" value="Transcribed_RNA"/>
</dbReference>
<reference evidence="1" key="1">
    <citation type="submission" date="2021-01" db="EMBL/GenBank/DDBJ databases">
        <authorList>
            <person name="Corre E."/>
            <person name="Pelletier E."/>
            <person name="Niang G."/>
            <person name="Scheremetjew M."/>
            <person name="Finn R."/>
            <person name="Kale V."/>
            <person name="Holt S."/>
            <person name="Cochrane G."/>
            <person name="Meng A."/>
            <person name="Brown T."/>
            <person name="Cohen L."/>
        </authorList>
    </citation>
    <scope>NUCLEOTIDE SEQUENCE</scope>
    <source>
        <strain evidence="1">SPMC142</strain>
    </source>
</reference>
<dbReference type="AlphaFoldDB" id="A0A7S3SXT7"/>